<evidence type="ECO:0000313" key="3">
    <source>
        <dbReference type="Proteomes" id="UP000191931"/>
    </source>
</evidence>
<dbReference type="OrthoDB" id="5423058at2"/>
<dbReference type="RefSeq" id="WP_080810136.1">
    <property type="nucleotide sequence ID" value="NZ_LT828600.1"/>
</dbReference>
<dbReference type="InterPro" id="IPR047655">
    <property type="entry name" value="Transpos_IS630-like"/>
</dbReference>
<evidence type="ECO:0000259" key="1">
    <source>
        <dbReference type="Pfam" id="PF13358"/>
    </source>
</evidence>
<proteinExistence type="predicted"/>
<dbReference type="InterPro" id="IPR036397">
    <property type="entry name" value="RNaseH_sf"/>
</dbReference>
<name>A0A1W1HFU6_9BACT</name>
<dbReference type="InterPro" id="IPR009057">
    <property type="entry name" value="Homeodomain-like_sf"/>
</dbReference>
<dbReference type="NCBIfam" id="NF033545">
    <property type="entry name" value="transpos_IS630"/>
    <property type="match status" value="1"/>
</dbReference>
<reference evidence="2 3" key="1">
    <citation type="submission" date="2017-03" db="EMBL/GenBank/DDBJ databases">
        <authorList>
            <person name="Afonso C.L."/>
            <person name="Miller P.J."/>
            <person name="Scott M.A."/>
            <person name="Spackman E."/>
            <person name="Goraichik I."/>
            <person name="Dimitrov K.M."/>
            <person name="Suarez D.L."/>
            <person name="Swayne D.E."/>
        </authorList>
    </citation>
    <scope>NUCLEOTIDE SEQUENCE [LARGE SCALE GENOMIC DNA]</scope>
    <source>
        <strain evidence="2">PRJEB14757</strain>
    </source>
</reference>
<dbReference type="InterPro" id="IPR038717">
    <property type="entry name" value="Tc1-like_DDE_dom"/>
</dbReference>
<dbReference type="GO" id="GO:0003676">
    <property type="term" value="F:nucleic acid binding"/>
    <property type="evidence" value="ECO:0007669"/>
    <property type="project" value="InterPro"/>
</dbReference>
<accession>A0A1W1HFU6</accession>
<dbReference type="Pfam" id="PF13358">
    <property type="entry name" value="DDE_3"/>
    <property type="match status" value="1"/>
</dbReference>
<organism evidence="2 3">
    <name type="scientific">Desulfamplus magnetovallimortis</name>
    <dbReference type="NCBI Taxonomy" id="1246637"/>
    <lineage>
        <taxon>Bacteria</taxon>
        <taxon>Pseudomonadati</taxon>
        <taxon>Thermodesulfobacteriota</taxon>
        <taxon>Desulfobacteria</taxon>
        <taxon>Desulfobacterales</taxon>
        <taxon>Desulfobacteraceae</taxon>
        <taxon>Desulfamplus</taxon>
    </lineage>
</organism>
<dbReference type="STRING" id="1246637.MTBBW1_2990001"/>
<gene>
    <name evidence="2" type="ORF">MTBBW1_2990001</name>
</gene>
<sequence>MKFLQSNHVETPKWLKIIENSSEESSMTRNRALAIRMSFEKFKVKEISLICNVTIGTIYVWFNKWEQEGFDSLLVAPGQGRRVIIEPHEYDEVFEIVDKNPTQLKSALSEIQQKLGKKISIYTLKGIVRKKKTWRRLRKSLKDKRNEEQFKKVKEEIERLKEEEKNGLIDLWYFDESGFSLVPEVPYAWQDKGAQICLPSSRSKRINVLGFINKNSDLTPFVFESSITSEVVVACFDSFVESITKQTIVIIDNASIHHSELFNSKIGEWEANNLFLLYLPKYSPELNKIEILWKHIKYYWLTFDAYKSFNSLREKLNEVLCNIGRKYRINFS</sequence>
<evidence type="ECO:0000313" key="2">
    <source>
        <dbReference type="EMBL" id="SLM31268.1"/>
    </source>
</evidence>
<dbReference type="PANTHER" id="PTHR46564:SF1">
    <property type="entry name" value="TRANSPOSASE"/>
    <property type="match status" value="1"/>
</dbReference>
<dbReference type="Pfam" id="PF13384">
    <property type="entry name" value="HTH_23"/>
    <property type="match status" value="1"/>
</dbReference>
<dbReference type="SUPFAM" id="SSF46689">
    <property type="entry name" value="Homeodomain-like"/>
    <property type="match status" value="1"/>
</dbReference>
<protein>
    <recommendedName>
        <fullName evidence="1">Tc1-like transposase DDE domain-containing protein</fullName>
    </recommendedName>
</protein>
<dbReference type="AlphaFoldDB" id="A0A1W1HFU6"/>
<feature type="domain" description="Tc1-like transposase DDE" evidence="1">
    <location>
        <begin position="170"/>
        <end position="312"/>
    </location>
</feature>
<dbReference type="Proteomes" id="UP000191931">
    <property type="component" value="Unassembled WGS sequence"/>
</dbReference>
<dbReference type="PANTHER" id="PTHR46564">
    <property type="entry name" value="TRANSPOSASE"/>
    <property type="match status" value="1"/>
</dbReference>
<keyword evidence="3" id="KW-1185">Reference proteome</keyword>
<dbReference type="EMBL" id="FWEV01000222">
    <property type="protein sequence ID" value="SLM31268.1"/>
    <property type="molecule type" value="Genomic_DNA"/>
</dbReference>
<dbReference type="Gene3D" id="3.30.420.10">
    <property type="entry name" value="Ribonuclease H-like superfamily/Ribonuclease H"/>
    <property type="match status" value="1"/>
</dbReference>